<dbReference type="RefSeq" id="WP_189329710.1">
    <property type="nucleotide sequence ID" value="NZ_AP023356.1"/>
</dbReference>
<gene>
    <name evidence="2" type="ORF">Aiant_55490</name>
</gene>
<organism evidence="2 3">
    <name type="scientific">Actinoplanes ianthinogenes</name>
    <dbReference type="NCBI Taxonomy" id="122358"/>
    <lineage>
        <taxon>Bacteria</taxon>
        <taxon>Bacillati</taxon>
        <taxon>Actinomycetota</taxon>
        <taxon>Actinomycetes</taxon>
        <taxon>Micromonosporales</taxon>
        <taxon>Micromonosporaceae</taxon>
        <taxon>Actinoplanes</taxon>
    </lineage>
</organism>
<reference evidence="2 3" key="1">
    <citation type="submission" date="2020-08" db="EMBL/GenBank/DDBJ databases">
        <title>Whole genome shotgun sequence of Actinoplanes ianthinogenes NBRC 13996.</title>
        <authorList>
            <person name="Komaki H."/>
            <person name="Tamura T."/>
        </authorList>
    </citation>
    <scope>NUCLEOTIDE SEQUENCE [LARGE SCALE GENOMIC DNA]</scope>
    <source>
        <strain evidence="2 3">NBRC 13996</strain>
    </source>
</reference>
<dbReference type="Proteomes" id="UP000676967">
    <property type="component" value="Chromosome"/>
</dbReference>
<evidence type="ECO:0000313" key="2">
    <source>
        <dbReference type="EMBL" id="BCJ44892.1"/>
    </source>
</evidence>
<accession>A0ABN6CJJ9</accession>
<dbReference type="EMBL" id="AP023356">
    <property type="protein sequence ID" value="BCJ44892.1"/>
    <property type="molecule type" value="Genomic_DNA"/>
</dbReference>
<name>A0ABN6CJJ9_9ACTN</name>
<feature type="region of interest" description="Disordered" evidence="1">
    <location>
        <begin position="31"/>
        <end position="52"/>
    </location>
</feature>
<keyword evidence="3" id="KW-1185">Reference proteome</keyword>
<sequence length="52" mass="5866">MLVLWFSLLGLGISMSGTAIWLTRRDRRRALPTPEQDDWPGPAGRHREPPGP</sequence>
<proteinExistence type="predicted"/>
<evidence type="ECO:0000313" key="3">
    <source>
        <dbReference type="Proteomes" id="UP000676967"/>
    </source>
</evidence>
<protein>
    <submittedName>
        <fullName evidence="2">Uncharacterized protein</fullName>
    </submittedName>
</protein>
<evidence type="ECO:0000256" key="1">
    <source>
        <dbReference type="SAM" id="MobiDB-lite"/>
    </source>
</evidence>